<evidence type="ECO:0000313" key="11">
    <source>
        <dbReference type="Proteomes" id="UP000176322"/>
    </source>
</evidence>
<evidence type="ECO:0000256" key="7">
    <source>
        <dbReference type="ARBA" id="ARBA00023010"/>
    </source>
</evidence>
<keyword evidence="3 9" id="KW-0813">Transport</keyword>
<dbReference type="GO" id="GO:0009306">
    <property type="term" value="P:protein secretion"/>
    <property type="evidence" value="ECO:0007669"/>
    <property type="project" value="UniProtKB-UniRule"/>
</dbReference>
<dbReference type="EMBL" id="MFKO01000002">
    <property type="protein sequence ID" value="OGG42024.1"/>
    <property type="molecule type" value="Genomic_DNA"/>
</dbReference>
<comment type="subcellular location">
    <subcellularLocation>
        <location evidence="9">Cell membrane</location>
        <topology evidence="9">Multi-pass membrane protein</topology>
    </subcellularLocation>
    <subcellularLocation>
        <location evidence="1">Membrane</location>
        <topology evidence="1">Multi-pass membrane protein</topology>
    </subcellularLocation>
</comment>
<evidence type="ECO:0000256" key="9">
    <source>
        <dbReference type="RuleBase" id="RU365087"/>
    </source>
</evidence>
<evidence type="ECO:0000256" key="4">
    <source>
        <dbReference type="ARBA" id="ARBA00022692"/>
    </source>
</evidence>
<dbReference type="GO" id="GO:0015450">
    <property type="term" value="F:protein-transporting ATPase activity"/>
    <property type="evidence" value="ECO:0007669"/>
    <property type="project" value="UniProtKB-UniRule"/>
</dbReference>
<keyword evidence="9" id="KW-1003">Cell membrane</keyword>
<keyword evidence="8 9" id="KW-0472">Membrane</keyword>
<comment type="similarity">
    <text evidence="2 9">Belongs to the SecG family.</text>
</comment>
<dbReference type="InterPro" id="IPR004692">
    <property type="entry name" value="SecG"/>
</dbReference>
<dbReference type="Pfam" id="PF03840">
    <property type="entry name" value="SecG"/>
    <property type="match status" value="1"/>
</dbReference>
<keyword evidence="4 9" id="KW-0812">Transmembrane</keyword>
<evidence type="ECO:0000256" key="1">
    <source>
        <dbReference type="ARBA" id="ARBA00004141"/>
    </source>
</evidence>
<comment type="caution">
    <text evidence="10">The sequence shown here is derived from an EMBL/GenBank/DDBJ whole genome shotgun (WGS) entry which is preliminary data.</text>
</comment>
<comment type="function">
    <text evidence="9">Involved in protein export. Participates in an early event of protein translocation.</text>
</comment>
<evidence type="ECO:0000256" key="6">
    <source>
        <dbReference type="ARBA" id="ARBA00022989"/>
    </source>
</evidence>
<evidence type="ECO:0000256" key="3">
    <source>
        <dbReference type="ARBA" id="ARBA00022448"/>
    </source>
</evidence>
<evidence type="ECO:0000256" key="2">
    <source>
        <dbReference type="ARBA" id="ARBA00008445"/>
    </source>
</evidence>
<keyword evidence="6 9" id="KW-1133">Transmembrane helix</keyword>
<keyword evidence="7 9" id="KW-0811">Translocation</keyword>
<accession>A0A1F6BYJ5</accession>
<feature type="transmembrane region" description="Helical" evidence="9">
    <location>
        <begin position="12"/>
        <end position="29"/>
    </location>
</feature>
<feature type="transmembrane region" description="Helical" evidence="9">
    <location>
        <begin position="58"/>
        <end position="79"/>
    </location>
</feature>
<proteinExistence type="inferred from homology"/>
<evidence type="ECO:0000256" key="8">
    <source>
        <dbReference type="ARBA" id="ARBA00023136"/>
    </source>
</evidence>
<gene>
    <name evidence="10" type="ORF">A2837_01025</name>
</gene>
<dbReference type="NCBIfam" id="TIGR00810">
    <property type="entry name" value="secG"/>
    <property type="match status" value="1"/>
</dbReference>
<dbReference type="AlphaFoldDB" id="A0A1F6BYJ5"/>
<evidence type="ECO:0000256" key="5">
    <source>
        <dbReference type="ARBA" id="ARBA00022927"/>
    </source>
</evidence>
<dbReference type="PRINTS" id="PR01651">
    <property type="entry name" value="SECGEXPORT"/>
</dbReference>
<name>A0A1F6BYJ5_9BACT</name>
<dbReference type="Proteomes" id="UP000176322">
    <property type="component" value="Unassembled WGS sequence"/>
</dbReference>
<dbReference type="GO" id="GO:0005886">
    <property type="term" value="C:plasma membrane"/>
    <property type="evidence" value="ECO:0007669"/>
    <property type="project" value="UniProtKB-SubCell"/>
</dbReference>
<reference evidence="10 11" key="1">
    <citation type="journal article" date="2016" name="Nat. Commun.">
        <title>Thousands of microbial genomes shed light on interconnected biogeochemical processes in an aquifer system.</title>
        <authorList>
            <person name="Anantharaman K."/>
            <person name="Brown C.T."/>
            <person name="Hug L.A."/>
            <person name="Sharon I."/>
            <person name="Castelle C.J."/>
            <person name="Probst A.J."/>
            <person name="Thomas B.C."/>
            <person name="Singh A."/>
            <person name="Wilkins M.J."/>
            <person name="Karaoz U."/>
            <person name="Brodie E.L."/>
            <person name="Williams K.H."/>
            <person name="Hubbard S.S."/>
            <person name="Banfield J.F."/>
        </authorList>
    </citation>
    <scope>NUCLEOTIDE SEQUENCE [LARGE SCALE GENOMIC DNA]</scope>
</reference>
<organism evidence="10 11">
    <name type="scientific">Candidatus Kaiserbacteria bacterium RIFCSPHIGHO2_01_FULL_46_22</name>
    <dbReference type="NCBI Taxonomy" id="1798475"/>
    <lineage>
        <taxon>Bacteria</taxon>
        <taxon>Candidatus Kaiseribacteriota</taxon>
    </lineage>
</organism>
<dbReference type="STRING" id="1798475.A2837_01025"/>
<evidence type="ECO:0000313" key="10">
    <source>
        <dbReference type="EMBL" id="OGG42024.1"/>
    </source>
</evidence>
<keyword evidence="5 9" id="KW-0653">Protein transport</keyword>
<protein>
    <recommendedName>
        <fullName evidence="9">Protein-export membrane protein SecG</fullName>
    </recommendedName>
</protein>
<sequence length="80" mass="8721">MEFVRSVVLPVLPYIQIALSVLLIATILLQQRGSSLGGAFGGDNFSAAFHKRRGSELFLFRLTIVLAVLFVLSALLNIAF</sequence>